<dbReference type="InterPro" id="IPR001709">
    <property type="entry name" value="Flavoprot_Pyr_Nucl_cyt_Rdtase"/>
</dbReference>
<dbReference type="GeneID" id="91098507"/>
<dbReference type="SUPFAM" id="SSF52343">
    <property type="entry name" value="Ferredoxin reductase-like, C-terminal NADP-linked domain"/>
    <property type="match status" value="1"/>
</dbReference>
<dbReference type="Gene3D" id="3.40.920.10">
    <property type="entry name" value="Pyruvate-ferredoxin oxidoreductase, PFOR, domain III"/>
    <property type="match status" value="1"/>
</dbReference>
<keyword evidence="10" id="KW-0249">Electron transport</keyword>
<evidence type="ECO:0000256" key="11">
    <source>
        <dbReference type="ARBA" id="ARBA00023002"/>
    </source>
</evidence>
<name>A0AAX4K7M6_9TREE</name>
<dbReference type="CDD" id="cd06207">
    <property type="entry name" value="CyPoR_like"/>
    <property type="match status" value="1"/>
</dbReference>
<keyword evidence="7" id="KW-0288">FMN</keyword>
<dbReference type="GO" id="GO:0005829">
    <property type="term" value="C:cytosol"/>
    <property type="evidence" value="ECO:0007669"/>
    <property type="project" value="TreeGrafter"/>
</dbReference>
<evidence type="ECO:0000256" key="1">
    <source>
        <dbReference type="ARBA" id="ARBA00001917"/>
    </source>
</evidence>
<dbReference type="Pfam" id="PF00175">
    <property type="entry name" value="NAD_binding_1"/>
    <property type="match status" value="1"/>
</dbReference>
<dbReference type="PANTHER" id="PTHR19384:SF109">
    <property type="entry name" value="SULFITE REDUCTASE [NADPH] FLAVOPROTEIN COMPONENT"/>
    <property type="match status" value="1"/>
</dbReference>
<reference evidence="16 17" key="1">
    <citation type="submission" date="2024-01" db="EMBL/GenBank/DDBJ databases">
        <title>Comparative genomics of Cryptococcus and Kwoniella reveals pathogenesis evolution and contrasting modes of karyotype evolution via chromosome fusion or intercentromeric recombination.</title>
        <authorList>
            <person name="Coelho M.A."/>
            <person name="David-Palma M."/>
            <person name="Shea T."/>
            <person name="Bowers K."/>
            <person name="McGinley-Smith S."/>
            <person name="Mohammad A.W."/>
            <person name="Gnirke A."/>
            <person name="Yurkov A.M."/>
            <person name="Nowrousian M."/>
            <person name="Sun S."/>
            <person name="Cuomo C.A."/>
            <person name="Heitman J."/>
        </authorList>
    </citation>
    <scope>NUCLEOTIDE SEQUENCE [LARGE SCALE GENOMIC DNA]</scope>
    <source>
        <strain evidence="16 17">CBS 6074</strain>
    </source>
</reference>
<organism evidence="16 17">
    <name type="scientific">Kwoniella dendrophila CBS 6074</name>
    <dbReference type="NCBI Taxonomy" id="1295534"/>
    <lineage>
        <taxon>Eukaryota</taxon>
        <taxon>Fungi</taxon>
        <taxon>Dikarya</taxon>
        <taxon>Basidiomycota</taxon>
        <taxon>Agaricomycotina</taxon>
        <taxon>Tremellomycetes</taxon>
        <taxon>Tremellales</taxon>
        <taxon>Cryptococcaceae</taxon>
        <taxon>Kwoniella</taxon>
    </lineage>
</organism>
<dbReference type="InterPro" id="IPR003097">
    <property type="entry name" value="CysJ-like_FAD-binding"/>
</dbReference>
<dbReference type="AlphaFoldDB" id="A0AAX4K7M6"/>
<evidence type="ECO:0000313" key="16">
    <source>
        <dbReference type="EMBL" id="WWC92877.1"/>
    </source>
</evidence>
<dbReference type="InterPro" id="IPR002869">
    <property type="entry name" value="Pyrv_flavodox_OxRed_cen"/>
</dbReference>
<dbReference type="Gene3D" id="3.40.50.80">
    <property type="entry name" value="Nucleotide-binding domain of ferredoxin-NADP reductase (FNR) module"/>
    <property type="match status" value="1"/>
</dbReference>
<evidence type="ECO:0000256" key="14">
    <source>
        <dbReference type="SAM" id="MobiDB-lite"/>
    </source>
</evidence>
<keyword evidence="9" id="KW-0521">NADP</keyword>
<evidence type="ECO:0000256" key="5">
    <source>
        <dbReference type="ARBA" id="ARBA00022448"/>
    </source>
</evidence>
<feature type="compositionally biased region" description="Low complexity" evidence="14">
    <location>
        <begin position="39"/>
        <end position="51"/>
    </location>
</feature>
<evidence type="ECO:0000256" key="2">
    <source>
        <dbReference type="ARBA" id="ARBA00001974"/>
    </source>
</evidence>
<comment type="cofactor">
    <cofactor evidence="1">
        <name>FMN</name>
        <dbReference type="ChEBI" id="CHEBI:58210"/>
    </cofactor>
</comment>
<dbReference type="FunFam" id="3.40.50.80:FF:000033">
    <property type="entry name" value="Sulfite reductase (NADPH) flavoprotein alpha-component"/>
    <property type="match status" value="1"/>
</dbReference>
<proteinExistence type="predicted"/>
<evidence type="ECO:0000256" key="3">
    <source>
        <dbReference type="ARBA" id="ARBA00004774"/>
    </source>
</evidence>
<keyword evidence="6" id="KW-0285">Flavoprotein</keyword>
<feature type="domain" description="FAD-binding FR-type" evidence="15">
    <location>
        <begin position="677"/>
        <end position="908"/>
    </location>
</feature>
<evidence type="ECO:0000256" key="8">
    <source>
        <dbReference type="ARBA" id="ARBA00022827"/>
    </source>
</evidence>
<keyword evidence="11" id="KW-0560">Oxidoreductase</keyword>
<dbReference type="Proteomes" id="UP001355207">
    <property type="component" value="Chromosome 11"/>
</dbReference>
<dbReference type="SUPFAM" id="SSF53323">
    <property type="entry name" value="Pyruvate-ferredoxin oxidoreductase, PFOR, domain III"/>
    <property type="match status" value="1"/>
</dbReference>
<evidence type="ECO:0000256" key="13">
    <source>
        <dbReference type="ARBA" id="ARBA00059320"/>
    </source>
</evidence>
<evidence type="ECO:0000256" key="6">
    <source>
        <dbReference type="ARBA" id="ARBA00022630"/>
    </source>
</evidence>
<evidence type="ECO:0000256" key="12">
    <source>
        <dbReference type="ARBA" id="ARBA00052219"/>
    </source>
</evidence>
<dbReference type="InterPro" id="IPR023173">
    <property type="entry name" value="NADPH_Cyt_P450_Rdtase_alpha"/>
</dbReference>
<dbReference type="GO" id="GO:0004783">
    <property type="term" value="F:sulfite reductase (NADPH) activity"/>
    <property type="evidence" value="ECO:0007669"/>
    <property type="project" value="UniProtKB-EC"/>
</dbReference>
<dbReference type="Pfam" id="PF00667">
    <property type="entry name" value="FAD_binding_1"/>
    <property type="match status" value="1"/>
</dbReference>
<dbReference type="InterPro" id="IPR039261">
    <property type="entry name" value="FNR_nucleotide-bd"/>
</dbReference>
<evidence type="ECO:0000256" key="7">
    <source>
        <dbReference type="ARBA" id="ARBA00022643"/>
    </source>
</evidence>
<dbReference type="GO" id="GO:0010181">
    <property type="term" value="F:FMN binding"/>
    <property type="evidence" value="ECO:0007669"/>
    <property type="project" value="TreeGrafter"/>
</dbReference>
<evidence type="ECO:0000259" key="15">
    <source>
        <dbReference type="PROSITE" id="PS51384"/>
    </source>
</evidence>
<dbReference type="InterPro" id="IPR017927">
    <property type="entry name" value="FAD-bd_FR_type"/>
</dbReference>
<dbReference type="InterPro" id="IPR001433">
    <property type="entry name" value="OxRdtase_FAD/NAD-bd"/>
</dbReference>
<comment type="function">
    <text evidence="13">This enzyme catalyzes the 6-electron reduction of sulfite to sulfide. This is one of several activities required for the biosynthesis of L-cysteine from sulfate.</text>
</comment>
<dbReference type="EC" id="1.8.1.2" evidence="4"/>
<evidence type="ECO:0000256" key="4">
    <source>
        <dbReference type="ARBA" id="ARBA00012604"/>
    </source>
</evidence>
<keyword evidence="17" id="KW-1185">Reference proteome</keyword>
<gene>
    <name evidence="16" type="ORF">L201_007839</name>
</gene>
<dbReference type="RefSeq" id="XP_066079639.1">
    <property type="nucleotide sequence ID" value="XM_066223542.1"/>
</dbReference>
<comment type="cofactor">
    <cofactor evidence="2">
        <name>FAD</name>
        <dbReference type="ChEBI" id="CHEBI:57692"/>
    </cofactor>
</comment>
<dbReference type="GO" id="GO:0050660">
    <property type="term" value="F:flavin adenine dinucleotide binding"/>
    <property type="evidence" value="ECO:0007669"/>
    <property type="project" value="TreeGrafter"/>
</dbReference>
<feature type="compositionally biased region" description="Polar residues" evidence="14">
    <location>
        <begin position="1"/>
        <end position="12"/>
    </location>
</feature>
<evidence type="ECO:0000313" key="17">
    <source>
        <dbReference type="Proteomes" id="UP001355207"/>
    </source>
</evidence>
<evidence type="ECO:0000256" key="9">
    <source>
        <dbReference type="ARBA" id="ARBA00022857"/>
    </source>
</evidence>
<dbReference type="SUPFAM" id="SSF63380">
    <property type="entry name" value="Riboflavin synthase domain-like"/>
    <property type="match status" value="1"/>
</dbReference>
<dbReference type="Gene3D" id="2.40.30.10">
    <property type="entry name" value="Translation factors"/>
    <property type="match status" value="1"/>
</dbReference>
<comment type="pathway">
    <text evidence="3">Sulfur metabolism; hydrogen sulfide biosynthesis; hydrogen sulfide from sulfite (NADPH route): step 1/1.</text>
</comment>
<accession>A0AAX4K7M6</accession>
<dbReference type="PRINTS" id="PR00371">
    <property type="entry name" value="FPNCR"/>
</dbReference>
<dbReference type="EMBL" id="CP144108">
    <property type="protein sequence ID" value="WWC92877.1"/>
    <property type="molecule type" value="Genomic_DNA"/>
</dbReference>
<keyword evidence="5" id="KW-0813">Transport</keyword>
<evidence type="ECO:0000256" key="10">
    <source>
        <dbReference type="ARBA" id="ARBA00022982"/>
    </source>
</evidence>
<keyword evidence="8" id="KW-0274">FAD</keyword>
<comment type="catalytic activity">
    <reaction evidence="12">
        <text>hydrogen sulfide + 3 NADP(+) + 3 H2O = sulfite + 3 NADPH + 4 H(+)</text>
        <dbReference type="Rhea" id="RHEA:13801"/>
        <dbReference type="ChEBI" id="CHEBI:15377"/>
        <dbReference type="ChEBI" id="CHEBI:15378"/>
        <dbReference type="ChEBI" id="CHEBI:17359"/>
        <dbReference type="ChEBI" id="CHEBI:29919"/>
        <dbReference type="ChEBI" id="CHEBI:57783"/>
        <dbReference type="ChEBI" id="CHEBI:58349"/>
        <dbReference type="EC" id="1.8.1.2"/>
    </reaction>
</comment>
<dbReference type="FunFam" id="1.20.990.10:FF:000010">
    <property type="entry name" value="Sulfite reductase [NADPH] flavoprotein component"/>
    <property type="match status" value="1"/>
</dbReference>
<protein>
    <recommendedName>
        <fullName evidence="4">assimilatory sulfite reductase (NADPH)</fullName>
        <ecNumber evidence="4">1.8.1.2</ecNumber>
    </recommendedName>
</protein>
<sequence>MSPIALTSSLTSPPGVPSKKSQIASMKTDAGLNLDADGSSTPYSSSSTAVSEDGGKSPDAKSIQKALIDSTLPNVNAQSLGPNDSNYYSHLLSTSLPSPKSTKSGSKVFSSAIDILESFAYKYSESLWVYDDSIQVGFGSNLSSYDQQNKIKKLHQLQTRQGAGLELAGYSQKSQNQGKFSVFASIKTLPYLLPSLERIQGDVVINLSTTIINENLEFQDGLYTAGVVKDLLSLPEGWEVVFSSAGKQLVENTASLYGSESRKVIHVVSSTAESREITSYTFPAPSSSSIASTGSFDNSASQVYVAPVGQLATSLNKTVPAGSTVFELSTFNPSSEEVFNALTVSEGAERKTVSVLGASKADAEALKALTLSALYSASGSSKAVLPTVKSVVATSATDVVSAKEITTPGKVISFYSSPISPLPQLLSHLFLPSASLETRLAQFGSSAARGVKSVLSLAPAGASTSNLSLDQASDVTWVNDANVLKSTDVLSSAKEGSILVLELPWSEDEVAVKLTRSEISTIKSKNLRVFLLDLSASPVLPIQEQAAFLLLYTGTKKLSAGVWKVLDAFHNHQLNREDVEIAQAALFEVRPSEWEIPELEEGKTEKVKSTWEWDALAGTAGIIDIHSDDKPLTTTWELAARHLFFREAFAVPDGKVVDSEDSVNKVGINGLRPSMADETFLVTVSENRRLTPITYDRNVFHLELDTAGTGLKYEIGEAIGIHGWNDTQEVLDFCEWYGVKPDDVVTFQNPLKEGTNETRTIFQLLQQNVDLFGRPGKAFYAQLSKTAKSRSDAMALKFISSPEGAELFQRMAENETVNFADVLFKYKTARPSIGELIGMIPEIKPRHYSIASSQKAVGDKVELLIVTVDWTDSKGSPRFGQCTRYLAALAPGAKVTVSIKPSVMKLPPDNKQPIIMAGLGTGAAPFRAFMQHRAWQKTQGIEVGPLIYYFGSRYRSQEYLYGEEIEAYINSGIISHAGLAFSRDSDSKTYIQHKMSADKKLLSKLLQGKGSDAAYFYLCGPTWPVPDVFEALVGSLTDDGMDRKKAEDFIEELKEDERYVLEVY</sequence>
<dbReference type="InterPro" id="IPR017938">
    <property type="entry name" value="Riboflavin_synthase-like_b-brl"/>
</dbReference>
<dbReference type="PANTHER" id="PTHR19384">
    <property type="entry name" value="NITRIC OXIDE SYNTHASE-RELATED"/>
    <property type="match status" value="1"/>
</dbReference>
<dbReference type="PROSITE" id="PS51384">
    <property type="entry name" value="FAD_FR"/>
    <property type="match status" value="1"/>
</dbReference>
<feature type="region of interest" description="Disordered" evidence="14">
    <location>
        <begin position="1"/>
        <end position="61"/>
    </location>
</feature>
<dbReference type="Gene3D" id="1.20.990.10">
    <property type="entry name" value="NADPH-cytochrome p450 Reductase, Chain A, domain 3"/>
    <property type="match status" value="1"/>
</dbReference>